<dbReference type="InterPro" id="IPR052343">
    <property type="entry name" value="Retrotransposon-Effector_Assoc"/>
</dbReference>
<reference evidence="2" key="1">
    <citation type="submission" date="2015-12" db="EMBL/GenBank/DDBJ databases">
        <title>Gene expression during late stages of embryo sac development: a critical building block for successful pollen-pistil interactions.</title>
        <authorList>
            <person name="Liu Y."/>
            <person name="Joly V."/>
            <person name="Sabar M."/>
            <person name="Matton D.P."/>
        </authorList>
    </citation>
    <scope>NUCLEOTIDE SEQUENCE</scope>
</reference>
<evidence type="ECO:0000313" key="2">
    <source>
        <dbReference type="EMBL" id="JAP21755.1"/>
    </source>
</evidence>
<dbReference type="PANTHER" id="PTHR46890">
    <property type="entry name" value="NON-LTR RETROLELEMENT REVERSE TRANSCRIPTASE-LIKE PROTEIN-RELATED"/>
    <property type="match status" value="1"/>
</dbReference>
<dbReference type="PANTHER" id="PTHR46890:SF48">
    <property type="entry name" value="RNA-DIRECTED DNA POLYMERASE"/>
    <property type="match status" value="1"/>
</dbReference>
<feature type="domain" description="Reverse transcriptase" evidence="1">
    <location>
        <begin position="55"/>
        <end position="145"/>
    </location>
</feature>
<protein>
    <submittedName>
        <fullName evidence="2">Putative ovule protein</fullName>
    </submittedName>
</protein>
<sequence length="150" mass="17382">MRLMVIALVDRMVSLELFFQKSWDIIGEDTTKMVRAFFCGQRLPRFITHTNLILIPKKESVKAFADLRSISLSIFANKIISRILHERLVKNLPRLISANQTGFIKGRSITENVLLAQEIIRDIGIRNKWHNVVVKLDMAKAYDRVMVIPY</sequence>
<dbReference type="AlphaFoldDB" id="A0A0V0HQK7"/>
<evidence type="ECO:0000259" key="1">
    <source>
        <dbReference type="Pfam" id="PF00078"/>
    </source>
</evidence>
<name>A0A0V0HQK7_SOLCH</name>
<accession>A0A0V0HQK7</accession>
<dbReference type="EMBL" id="GEDG01017341">
    <property type="protein sequence ID" value="JAP21755.1"/>
    <property type="molecule type" value="Transcribed_RNA"/>
</dbReference>
<dbReference type="InterPro" id="IPR000477">
    <property type="entry name" value="RT_dom"/>
</dbReference>
<proteinExistence type="predicted"/>
<organism evidence="2">
    <name type="scientific">Solanum chacoense</name>
    <name type="common">Chaco potato</name>
    <dbReference type="NCBI Taxonomy" id="4108"/>
    <lineage>
        <taxon>Eukaryota</taxon>
        <taxon>Viridiplantae</taxon>
        <taxon>Streptophyta</taxon>
        <taxon>Embryophyta</taxon>
        <taxon>Tracheophyta</taxon>
        <taxon>Spermatophyta</taxon>
        <taxon>Magnoliopsida</taxon>
        <taxon>eudicotyledons</taxon>
        <taxon>Gunneridae</taxon>
        <taxon>Pentapetalae</taxon>
        <taxon>asterids</taxon>
        <taxon>lamiids</taxon>
        <taxon>Solanales</taxon>
        <taxon>Solanaceae</taxon>
        <taxon>Solanoideae</taxon>
        <taxon>Solaneae</taxon>
        <taxon>Solanum</taxon>
    </lineage>
</organism>
<dbReference type="Pfam" id="PF00078">
    <property type="entry name" value="RVT_1"/>
    <property type="match status" value="1"/>
</dbReference>